<proteinExistence type="predicted"/>
<sequence length="74" mass="8517">MIETKNRRLALRWNPLTSVAAFNWTVTCLTQGIDEKHTMPMDICDKYVDDDEHERTIQAEAAAVIRSRKAAGRR</sequence>
<protein>
    <submittedName>
        <fullName evidence="1">Uncharacterized protein</fullName>
    </submittedName>
</protein>
<accession>A0A9P5YPV0</accession>
<evidence type="ECO:0000313" key="2">
    <source>
        <dbReference type="Proteomes" id="UP000807469"/>
    </source>
</evidence>
<gene>
    <name evidence="1" type="ORF">BDN70DRAFT_888064</name>
</gene>
<dbReference type="AlphaFoldDB" id="A0A9P5YPV0"/>
<evidence type="ECO:0000313" key="1">
    <source>
        <dbReference type="EMBL" id="KAF9471500.1"/>
    </source>
</evidence>
<organism evidence="1 2">
    <name type="scientific">Pholiota conissans</name>
    <dbReference type="NCBI Taxonomy" id="109636"/>
    <lineage>
        <taxon>Eukaryota</taxon>
        <taxon>Fungi</taxon>
        <taxon>Dikarya</taxon>
        <taxon>Basidiomycota</taxon>
        <taxon>Agaricomycotina</taxon>
        <taxon>Agaricomycetes</taxon>
        <taxon>Agaricomycetidae</taxon>
        <taxon>Agaricales</taxon>
        <taxon>Agaricineae</taxon>
        <taxon>Strophariaceae</taxon>
        <taxon>Pholiota</taxon>
    </lineage>
</organism>
<name>A0A9P5YPV0_9AGAR</name>
<comment type="caution">
    <text evidence="1">The sequence shown here is derived from an EMBL/GenBank/DDBJ whole genome shotgun (WGS) entry which is preliminary data.</text>
</comment>
<dbReference type="EMBL" id="MU155675">
    <property type="protein sequence ID" value="KAF9471500.1"/>
    <property type="molecule type" value="Genomic_DNA"/>
</dbReference>
<dbReference type="Proteomes" id="UP000807469">
    <property type="component" value="Unassembled WGS sequence"/>
</dbReference>
<keyword evidence="2" id="KW-1185">Reference proteome</keyword>
<reference evidence="1" key="1">
    <citation type="submission" date="2020-11" db="EMBL/GenBank/DDBJ databases">
        <authorList>
            <consortium name="DOE Joint Genome Institute"/>
            <person name="Ahrendt S."/>
            <person name="Riley R."/>
            <person name="Andreopoulos W."/>
            <person name="Labutti K."/>
            <person name="Pangilinan J."/>
            <person name="Ruiz-Duenas F.J."/>
            <person name="Barrasa J.M."/>
            <person name="Sanchez-Garcia M."/>
            <person name="Camarero S."/>
            <person name="Miyauchi S."/>
            <person name="Serrano A."/>
            <person name="Linde D."/>
            <person name="Babiker R."/>
            <person name="Drula E."/>
            <person name="Ayuso-Fernandez I."/>
            <person name="Pacheco R."/>
            <person name="Padilla G."/>
            <person name="Ferreira P."/>
            <person name="Barriuso J."/>
            <person name="Kellner H."/>
            <person name="Castanera R."/>
            <person name="Alfaro M."/>
            <person name="Ramirez L."/>
            <person name="Pisabarro A.G."/>
            <person name="Kuo A."/>
            <person name="Tritt A."/>
            <person name="Lipzen A."/>
            <person name="He G."/>
            <person name="Yan M."/>
            <person name="Ng V."/>
            <person name="Cullen D."/>
            <person name="Martin F."/>
            <person name="Rosso M.-N."/>
            <person name="Henrissat B."/>
            <person name="Hibbett D."/>
            <person name="Martinez A.T."/>
            <person name="Grigoriev I.V."/>
        </authorList>
    </citation>
    <scope>NUCLEOTIDE SEQUENCE</scope>
    <source>
        <strain evidence="1">CIRM-BRFM 674</strain>
    </source>
</reference>